<dbReference type="SUPFAM" id="SSF53244">
    <property type="entry name" value="MurD-like peptide ligases, peptide-binding domain"/>
    <property type="match status" value="1"/>
</dbReference>
<keyword evidence="3" id="KW-0963">Cytoplasm</keyword>
<dbReference type="GO" id="GO:0051301">
    <property type="term" value="P:cell division"/>
    <property type="evidence" value="ECO:0007669"/>
    <property type="project" value="InterPro"/>
</dbReference>
<evidence type="ECO:0000256" key="1">
    <source>
        <dbReference type="ARBA" id="ARBA00004496"/>
    </source>
</evidence>
<dbReference type="PANTHER" id="PTHR43692">
    <property type="entry name" value="UDP-N-ACETYLMURAMOYLALANINE--D-GLUTAMATE LIGASE"/>
    <property type="match status" value="1"/>
</dbReference>
<dbReference type="UniPathway" id="UPA00219"/>
<dbReference type="STRING" id="1619013.UT41_C0001G0170"/>
<dbReference type="NCBIfam" id="TIGR01087">
    <property type="entry name" value="murD"/>
    <property type="match status" value="1"/>
</dbReference>
<comment type="pathway">
    <text evidence="2">Cell wall biogenesis; peptidoglycan biosynthesis.</text>
</comment>
<dbReference type="SUPFAM" id="SSF51984">
    <property type="entry name" value="MurCD N-terminal domain"/>
    <property type="match status" value="1"/>
</dbReference>
<dbReference type="Gene3D" id="3.40.50.720">
    <property type="entry name" value="NAD(P)-binding Rossmann-like Domain"/>
    <property type="match status" value="1"/>
</dbReference>
<dbReference type="EMBL" id="LBWR01000001">
    <property type="protein sequence ID" value="KKR12626.1"/>
    <property type="molecule type" value="Genomic_DNA"/>
</dbReference>
<dbReference type="GO" id="GO:0009252">
    <property type="term" value="P:peptidoglycan biosynthetic process"/>
    <property type="evidence" value="ECO:0007669"/>
    <property type="project" value="UniProtKB-UniPathway"/>
</dbReference>
<sequence length="491" mass="55232">MSHCFGVVKVSGLVCSWYYEPIMKQYFKGKKVLLVGLGQLGGGIRTAQFLAEQGAKLTITDMKPAIDLKKTINQLKDYDISFVLGEHREEDFLNNEVIVFNQAVPFASKWVQFAQKHHKQVESDLTLFLELLEQSPSRDYIGVTGTRGKTTVTTWIHHLLRPAVVGGNMPTAGLLKIIKQILAKKKAAPVALELSSFQLEYMRKGLRPAHVAVVTNLYNDHLNRYKTLDVYADMKVNLIRYQTKDDFLILNFDDPHKAIFLKEKPKAKILYVSLQALPLDVDGIFFKNDTIIYQSDSERHVVATVAGMIAHQQYNLLAALLASYLAGKDWVSLEKRIVTLPAIPFRQETVFVNKRITAINDSAATSPEGTVAAIERFKKDINATVFICGGTDKVLDFKGLAKVIKKTLPEKNLYLLNGSATQKLVADLSKLTYFKGRVRLFESLDDIVRAVAERKNIKTIVLSPGAASFEKFKNEFDRGRKFNTLVKEAFK</sequence>
<protein>
    <submittedName>
        <fullName evidence="8">UDP-N-acetylmuramoylalanine-D-glutamate ligase</fullName>
    </submittedName>
</protein>
<dbReference type="Pfam" id="PF08245">
    <property type="entry name" value="Mur_ligase_M"/>
    <property type="match status" value="1"/>
</dbReference>
<dbReference type="Gene3D" id="3.90.190.20">
    <property type="entry name" value="Mur ligase, C-terminal domain"/>
    <property type="match status" value="1"/>
</dbReference>
<evidence type="ECO:0000256" key="4">
    <source>
        <dbReference type="ARBA" id="ARBA00022598"/>
    </source>
</evidence>
<keyword evidence="6" id="KW-0067">ATP-binding</keyword>
<evidence type="ECO:0000256" key="2">
    <source>
        <dbReference type="ARBA" id="ARBA00004752"/>
    </source>
</evidence>
<dbReference type="GO" id="GO:0005737">
    <property type="term" value="C:cytoplasm"/>
    <property type="evidence" value="ECO:0007669"/>
    <property type="project" value="UniProtKB-SubCell"/>
</dbReference>
<evidence type="ECO:0000259" key="7">
    <source>
        <dbReference type="Pfam" id="PF08245"/>
    </source>
</evidence>
<comment type="caution">
    <text evidence="8">The sequence shown here is derived from an EMBL/GenBank/DDBJ whole genome shotgun (WGS) entry which is preliminary data.</text>
</comment>
<evidence type="ECO:0000313" key="8">
    <source>
        <dbReference type="EMBL" id="KKR12626.1"/>
    </source>
</evidence>
<evidence type="ECO:0000256" key="6">
    <source>
        <dbReference type="ARBA" id="ARBA00022840"/>
    </source>
</evidence>
<dbReference type="AlphaFoldDB" id="A0A0G0NIJ9"/>
<dbReference type="GO" id="GO:0008764">
    <property type="term" value="F:UDP-N-acetylmuramoylalanine-D-glutamate ligase activity"/>
    <property type="evidence" value="ECO:0007669"/>
    <property type="project" value="InterPro"/>
</dbReference>
<name>A0A0G0NIJ9_9BACT</name>
<dbReference type="PATRIC" id="fig|1619013.3.peg.176"/>
<feature type="domain" description="Mur ligase central" evidence="7">
    <location>
        <begin position="143"/>
        <end position="322"/>
    </location>
</feature>
<evidence type="ECO:0000313" key="9">
    <source>
        <dbReference type="Proteomes" id="UP000034665"/>
    </source>
</evidence>
<dbReference type="InterPro" id="IPR005762">
    <property type="entry name" value="MurD"/>
</dbReference>
<dbReference type="GO" id="GO:0005524">
    <property type="term" value="F:ATP binding"/>
    <property type="evidence" value="ECO:0007669"/>
    <property type="project" value="UniProtKB-KW"/>
</dbReference>
<evidence type="ECO:0000256" key="5">
    <source>
        <dbReference type="ARBA" id="ARBA00022741"/>
    </source>
</evidence>
<keyword evidence="5" id="KW-0547">Nucleotide-binding</keyword>
<reference evidence="8 9" key="1">
    <citation type="journal article" date="2015" name="Nature">
        <title>rRNA introns, odd ribosomes, and small enigmatic genomes across a large radiation of phyla.</title>
        <authorList>
            <person name="Brown C.T."/>
            <person name="Hug L.A."/>
            <person name="Thomas B.C."/>
            <person name="Sharon I."/>
            <person name="Castelle C.J."/>
            <person name="Singh A."/>
            <person name="Wilkins M.J."/>
            <person name="Williams K.H."/>
            <person name="Banfield J.F."/>
        </authorList>
    </citation>
    <scope>NUCLEOTIDE SEQUENCE [LARGE SCALE GENOMIC DNA]</scope>
</reference>
<dbReference type="GO" id="GO:0008360">
    <property type="term" value="P:regulation of cell shape"/>
    <property type="evidence" value="ECO:0007669"/>
    <property type="project" value="InterPro"/>
</dbReference>
<dbReference type="Pfam" id="PF21799">
    <property type="entry name" value="MurD-like_N"/>
    <property type="match status" value="1"/>
</dbReference>
<dbReference type="PANTHER" id="PTHR43692:SF1">
    <property type="entry name" value="UDP-N-ACETYLMURAMOYLALANINE--D-GLUTAMATE LIGASE"/>
    <property type="match status" value="1"/>
</dbReference>
<dbReference type="InterPro" id="IPR036565">
    <property type="entry name" value="Mur-like_cat_sf"/>
</dbReference>
<dbReference type="InterPro" id="IPR013221">
    <property type="entry name" value="Mur_ligase_cen"/>
</dbReference>
<proteinExistence type="predicted"/>
<organism evidence="8 9">
    <name type="scientific">Candidatus Wolfebacteria bacterium GW2011_GWC2_39_22</name>
    <dbReference type="NCBI Taxonomy" id="1619013"/>
    <lineage>
        <taxon>Bacteria</taxon>
        <taxon>Candidatus Wolfeibacteriota</taxon>
    </lineage>
</organism>
<dbReference type="Gene3D" id="3.40.1190.10">
    <property type="entry name" value="Mur-like, catalytic domain"/>
    <property type="match status" value="1"/>
</dbReference>
<dbReference type="InterPro" id="IPR036615">
    <property type="entry name" value="Mur_ligase_C_dom_sf"/>
</dbReference>
<dbReference type="Proteomes" id="UP000034665">
    <property type="component" value="Unassembled WGS sequence"/>
</dbReference>
<dbReference type="SUPFAM" id="SSF53623">
    <property type="entry name" value="MurD-like peptide ligases, catalytic domain"/>
    <property type="match status" value="1"/>
</dbReference>
<evidence type="ECO:0000256" key="3">
    <source>
        <dbReference type="ARBA" id="ARBA00022490"/>
    </source>
</evidence>
<comment type="subcellular location">
    <subcellularLocation>
        <location evidence="1">Cytoplasm</location>
    </subcellularLocation>
</comment>
<gene>
    <name evidence="8" type="ORF">UT41_C0001G0170</name>
</gene>
<keyword evidence="4 8" id="KW-0436">Ligase</keyword>
<accession>A0A0G0NIJ9</accession>